<gene>
    <name evidence="1" type="ORF">DILT_LOCUS2414</name>
</gene>
<protein>
    <submittedName>
        <fullName evidence="1">Uncharacterized protein</fullName>
    </submittedName>
</protein>
<keyword evidence="2" id="KW-1185">Reference proteome</keyword>
<proteinExistence type="predicted"/>
<reference evidence="1 2" key="1">
    <citation type="submission" date="2018-11" db="EMBL/GenBank/DDBJ databases">
        <authorList>
            <consortium name="Pathogen Informatics"/>
        </authorList>
    </citation>
    <scope>NUCLEOTIDE SEQUENCE [LARGE SCALE GENOMIC DNA]</scope>
</reference>
<dbReference type="EMBL" id="UYRU01042059">
    <property type="protein sequence ID" value="VDK72478.1"/>
    <property type="molecule type" value="Genomic_DNA"/>
</dbReference>
<name>A0A3P6U198_DIBLA</name>
<sequence length="76" mass="8359">MIHPTNAIIIPPPRCPTQRRGGLKRPGSTWLDKSCGGVVVESDIPVITVNADGEIEATWVRIILIITITTMFECRC</sequence>
<dbReference type="Proteomes" id="UP000281553">
    <property type="component" value="Unassembled WGS sequence"/>
</dbReference>
<accession>A0A3P6U198</accession>
<evidence type="ECO:0000313" key="2">
    <source>
        <dbReference type="Proteomes" id="UP000281553"/>
    </source>
</evidence>
<evidence type="ECO:0000313" key="1">
    <source>
        <dbReference type="EMBL" id="VDK72478.1"/>
    </source>
</evidence>
<organism evidence="1 2">
    <name type="scientific">Dibothriocephalus latus</name>
    <name type="common">Fish tapeworm</name>
    <name type="synonym">Diphyllobothrium latum</name>
    <dbReference type="NCBI Taxonomy" id="60516"/>
    <lineage>
        <taxon>Eukaryota</taxon>
        <taxon>Metazoa</taxon>
        <taxon>Spiralia</taxon>
        <taxon>Lophotrochozoa</taxon>
        <taxon>Platyhelminthes</taxon>
        <taxon>Cestoda</taxon>
        <taxon>Eucestoda</taxon>
        <taxon>Diphyllobothriidea</taxon>
        <taxon>Diphyllobothriidae</taxon>
        <taxon>Dibothriocephalus</taxon>
    </lineage>
</organism>
<dbReference type="AlphaFoldDB" id="A0A3P6U198"/>